<proteinExistence type="predicted"/>
<dbReference type="Proteomes" id="UP000439903">
    <property type="component" value="Unassembled WGS sequence"/>
</dbReference>
<name>A0A8H4ER68_GIGMA</name>
<keyword evidence="2" id="KW-1185">Reference proteome</keyword>
<dbReference type="OrthoDB" id="26094at2759"/>
<evidence type="ECO:0000313" key="1">
    <source>
        <dbReference type="EMBL" id="KAF0539374.1"/>
    </source>
</evidence>
<organism evidence="1 2">
    <name type="scientific">Gigaspora margarita</name>
    <dbReference type="NCBI Taxonomy" id="4874"/>
    <lineage>
        <taxon>Eukaryota</taxon>
        <taxon>Fungi</taxon>
        <taxon>Fungi incertae sedis</taxon>
        <taxon>Mucoromycota</taxon>
        <taxon>Glomeromycotina</taxon>
        <taxon>Glomeromycetes</taxon>
        <taxon>Diversisporales</taxon>
        <taxon>Gigasporaceae</taxon>
        <taxon>Gigaspora</taxon>
    </lineage>
</organism>
<protein>
    <submittedName>
        <fullName evidence="1">Uncharacterized protein</fullName>
    </submittedName>
</protein>
<reference evidence="1 2" key="1">
    <citation type="journal article" date="2019" name="Environ. Microbiol.">
        <title>At the nexus of three kingdoms: the genome of the mycorrhizal fungus Gigaspora margarita provides insights into plant, endobacterial and fungal interactions.</title>
        <authorList>
            <person name="Venice F."/>
            <person name="Ghignone S."/>
            <person name="Salvioli di Fossalunga A."/>
            <person name="Amselem J."/>
            <person name="Novero M."/>
            <person name="Xianan X."/>
            <person name="Sedzielewska Toro K."/>
            <person name="Morin E."/>
            <person name="Lipzen A."/>
            <person name="Grigoriev I.V."/>
            <person name="Henrissat B."/>
            <person name="Martin F.M."/>
            <person name="Bonfante P."/>
        </authorList>
    </citation>
    <scope>NUCLEOTIDE SEQUENCE [LARGE SCALE GENOMIC DNA]</scope>
    <source>
        <strain evidence="1 2">BEG34</strain>
    </source>
</reference>
<dbReference type="EMBL" id="WTPW01000172">
    <property type="protein sequence ID" value="KAF0539374.1"/>
    <property type="molecule type" value="Genomic_DNA"/>
</dbReference>
<sequence>MYIWHSKALNIMKATGEVLNEIAILDKNGYYYNCYHLKTESSQNISAETISVALQVVGVPLENVGNEEDYSYEALSLPFQKNHSSQLESLDMSKATDRVSEPLLILYGP</sequence>
<accession>A0A8H4ER68</accession>
<gene>
    <name evidence="1" type="ORF">F8M41_007154</name>
</gene>
<evidence type="ECO:0000313" key="2">
    <source>
        <dbReference type="Proteomes" id="UP000439903"/>
    </source>
</evidence>
<comment type="caution">
    <text evidence="1">The sequence shown here is derived from an EMBL/GenBank/DDBJ whole genome shotgun (WGS) entry which is preliminary data.</text>
</comment>
<dbReference type="AlphaFoldDB" id="A0A8H4ER68"/>